<dbReference type="Gene3D" id="6.10.140.110">
    <property type="match status" value="1"/>
</dbReference>
<evidence type="ECO:0000256" key="1">
    <source>
        <dbReference type="SAM" id="MobiDB-lite"/>
    </source>
</evidence>
<dbReference type="InParanoid" id="D8LDM3"/>
<feature type="compositionally biased region" description="Polar residues" evidence="1">
    <location>
        <begin position="163"/>
        <end position="172"/>
    </location>
</feature>
<dbReference type="Proteomes" id="UP000002630">
    <property type="component" value="Linkage Group LG10"/>
</dbReference>
<protein>
    <submittedName>
        <fullName evidence="2">EsV-1-7</fullName>
    </submittedName>
</protein>
<dbReference type="SMART" id="SM01425">
    <property type="entry name" value="EsV_1_7"/>
    <property type="match status" value="4"/>
</dbReference>
<reference evidence="2 3" key="1">
    <citation type="journal article" date="2010" name="Nature">
        <title>The Ectocarpus genome and the independent evolution of multicellularity in brown algae.</title>
        <authorList>
            <person name="Cock J.M."/>
            <person name="Sterck L."/>
            <person name="Rouze P."/>
            <person name="Scornet D."/>
            <person name="Allen A.E."/>
            <person name="Amoutzias G."/>
            <person name="Anthouard V."/>
            <person name="Artiguenave F."/>
            <person name="Aury J.M."/>
            <person name="Badger J.H."/>
            <person name="Beszteri B."/>
            <person name="Billiau K."/>
            <person name="Bonnet E."/>
            <person name="Bothwell J.H."/>
            <person name="Bowler C."/>
            <person name="Boyen C."/>
            <person name="Brownlee C."/>
            <person name="Carrano C.J."/>
            <person name="Charrier B."/>
            <person name="Cho G.Y."/>
            <person name="Coelho S.M."/>
            <person name="Collen J."/>
            <person name="Corre E."/>
            <person name="Da Silva C."/>
            <person name="Delage L."/>
            <person name="Delaroque N."/>
            <person name="Dittami S.M."/>
            <person name="Doulbeau S."/>
            <person name="Elias M."/>
            <person name="Farnham G."/>
            <person name="Gachon C.M."/>
            <person name="Gschloessl B."/>
            <person name="Heesch S."/>
            <person name="Jabbari K."/>
            <person name="Jubin C."/>
            <person name="Kawai H."/>
            <person name="Kimura K."/>
            <person name="Kloareg B."/>
            <person name="Kupper F.C."/>
            <person name="Lang D."/>
            <person name="Le Bail A."/>
            <person name="Leblanc C."/>
            <person name="Lerouge P."/>
            <person name="Lohr M."/>
            <person name="Lopez P.J."/>
            <person name="Martens C."/>
            <person name="Maumus F."/>
            <person name="Michel G."/>
            <person name="Miranda-Saavedra D."/>
            <person name="Morales J."/>
            <person name="Moreau H."/>
            <person name="Motomura T."/>
            <person name="Nagasato C."/>
            <person name="Napoli C.A."/>
            <person name="Nelson D.R."/>
            <person name="Nyvall-Collen P."/>
            <person name="Peters A.F."/>
            <person name="Pommier C."/>
            <person name="Potin P."/>
            <person name="Poulain J."/>
            <person name="Quesneville H."/>
            <person name="Read B."/>
            <person name="Rensing S.A."/>
            <person name="Ritter A."/>
            <person name="Rousvoal S."/>
            <person name="Samanta M."/>
            <person name="Samson G."/>
            <person name="Schroeder D.C."/>
            <person name="Segurens B."/>
            <person name="Strittmatter M."/>
            <person name="Tonon T."/>
            <person name="Tregear J.W."/>
            <person name="Valentin K."/>
            <person name="von Dassow P."/>
            <person name="Yamagishi T."/>
            <person name="Van de Peer Y."/>
            <person name="Wincker P."/>
        </authorList>
    </citation>
    <scope>NUCLEOTIDE SEQUENCE [LARGE SCALE GENOMIC DNA]</scope>
    <source>
        <strain evidence="3">Ec32 / CCAP1310/4</strain>
    </source>
</reference>
<feature type="compositionally biased region" description="Basic and acidic residues" evidence="1">
    <location>
        <begin position="173"/>
        <end position="185"/>
    </location>
</feature>
<proteinExistence type="predicted"/>
<accession>D8LDM3</accession>
<name>D8LDM3_ECTSI</name>
<dbReference type="InterPro" id="IPR043822">
    <property type="entry name" value="EsV_1_7_cys"/>
</dbReference>
<dbReference type="AlphaFoldDB" id="D8LDM3"/>
<feature type="region of interest" description="Disordered" evidence="1">
    <location>
        <begin position="163"/>
        <end position="249"/>
    </location>
</feature>
<dbReference type="EMBL" id="FN649735">
    <property type="protein sequence ID" value="CBN74100.1"/>
    <property type="molecule type" value="Genomic_DNA"/>
</dbReference>
<feature type="region of interest" description="Disordered" evidence="1">
    <location>
        <begin position="266"/>
        <end position="295"/>
    </location>
</feature>
<evidence type="ECO:0000313" key="2">
    <source>
        <dbReference type="EMBL" id="CBN74100.1"/>
    </source>
</evidence>
<organism evidence="2 3">
    <name type="scientific">Ectocarpus siliculosus</name>
    <name type="common">Brown alga</name>
    <name type="synonym">Conferva siliculosa</name>
    <dbReference type="NCBI Taxonomy" id="2880"/>
    <lineage>
        <taxon>Eukaryota</taxon>
        <taxon>Sar</taxon>
        <taxon>Stramenopiles</taxon>
        <taxon>Ochrophyta</taxon>
        <taxon>PX clade</taxon>
        <taxon>Phaeophyceae</taxon>
        <taxon>Ectocarpales</taxon>
        <taxon>Ectocarpaceae</taxon>
        <taxon>Ectocarpus</taxon>
    </lineage>
</organism>
<dbReference type="Pfam" id="PF19114">
    <property type="entry name" value="EsV_1_7_cys"/>
    <property type="match status" value="4"/>
</dbReference>
<dbReference type="EMBL" id="FN647877">
    <property type="protein sequence ID" value="CBN74100.1"/>
    <property type="molecule type" value="Genomic_DNA"/>
</dbReference>
<sequence length="295" mass="31357">MVTVVEFKMRGCIHPGCTKRPSFGARDAKNNKPEYCTVHKKEGMVNVYTSTKGCAHPGCSKRPSYGAAGSGVKVVCAEHAADNMVPIGTVTCGHSGCTTSPSYGAEGTKKPRFCKRHAPPDTVNVVSKRCDYPWGCTAIANFGGRETGNKKYCRRHVGGAMASQNGSVSTRRFSSEDTQDKDHQECGGPESSLGPCGTNEKLTFRSPWPAQADMSPGRSGEEIKTQASRPTIPVPTGAPALGVEGSCSSVGTGPLLESILVADPPTIKSEALGPHAEERPEYEGQSNRVRNKRRS</sequence>
<dbReference type="OrthoDB" id="2441233at2759"/>
<gene>
    <name evidence="2" type="ORF">Esi_0012_0184</name>
</gene>
<evidence type="ECO:0000313" key="3">
    <source>
        <dbReference type="Proteomes" id="UP000002630"/>
    </source>
</evidence>
<keyword evidence="3" id="KW-1185">Reference proteome</keyword>